<dbReference type="AlphaFoldDB" id="A0A9X2L641"/>
<keyword evidence="7 15" id="KW-0479">Metal-binding</keyword>
<dbReference type="InterPro" id="IPR027256">
    <property type="entry name" value="P-typ_ATPase_IB"/>
</dbReference>
<dbReference type="SFLD" id="SFLDS00003">
    <property type="entry name" value="Haloacid_Dehalogenase"/>
    <property type="match status" value="1"/>
</dbReference>
<comment type="caution">
    <text evidence="18">The sequence shown here is derived from an EMBL/GenBank/DDBJ whole genome shotgun (WGS) entry which is preliminary data.</text>
</comment>
<dbReference type="Pfam" id="PF00702">
    <property type="entry name" value="Hydrolase"/>
    <property type="match status" value="1"/>
</dbReference>
<dbReference type="GO" id="GO:0005886">
    <property type="term" value="C:plasma membrane"/>
    <property type="evidence" value="ECO:0007669"/>
    <property type="project" value="UniProtKB-SubCell"/>
</dbReference>
<keyword evidence="6 15" id="KW-0812">Transmembrane</keyword>
<evidence type="ECO:0000256" key="16">
    <source>
        <dbReference type="SAM" id="MobiDB-lite"/>
    </source>
</evidence>
<dbReference type="SUPFAM" id="SSF81653">
    <property type="entry name" value="Calcium ATPase, transduction domain A"/>
    <property type="match status" value="1"/>
</dbReference>
<organism evidence="18 19">
    <name type="scientific">Gracilimonas sediminicola</name>
    <dbReference type="NCBI Taxonomy" id="2952158"/>
    <lineage>
        <taxon>Bacteria</taxon>
        <taxon>Pseudomonadati</taxon>
        <taxon>Balneolota</taxon>
        <taxon>Balneolia</taxon>
        <taxon>Balneolales</taxon>
        <taxon>Balneolaceae</taxon>
        <taxon>Gracilimonas</taxon>
    </lineage>
</organism>
<dbReference type="RefSeq" id="WP_255135925.1">
    <property type="nucleotide sequence ID" value="NZ_JANDBC010000003.1"/>
</dbReference>
<evidence type="ECO:0000313" key="19">
    <source>
        <dbReference type="Proteomes" id="UP001139125"/>
    </source>
</evidence>
<dbReference type="InterPro" id="IPR044492">
    <property type="entry name" value="P_typ_ATPase_HD_dom"/>
</dbReference>
<keyword evidence="4 15" id="KW-1003">Cell membrane</keyword>
<dbReference type="Gene3D" id="3.40.50.1000">
    <property type="entry name" value="HAD superfamily/HAD-like"/>
    <property type="match status" value="1"/>
</dbReference>
<feature type="transmembrane region" description="Helical" evidence="15">
    <location>
        <begin position="86"/>
        <end position="108"/>
    </location>
</feature>
<evidence type="ECO:0000256" key="3">
    <source>
        <dbReference type="ARBA" id="ARBA00022448"/>
    </source>
</evidence>
<feature type="transmembrane region" description="Helical" evidence="15">
    <location>
        <begin position="331"/>
        <end position="351"/>
    </location>
</feature>
<dbReference type="InterPro" id="IPR018303">
    <property type="entry name" value="ATPase_P-typ_P_site"/>
</dbReference>
<dbReference type="CDD" id="cd07552">
    <property type="entry name" value="P-type_ATPase_Cu-like"/>
    <property type="match status" value="1"/>
</dbReference>
<dbReference type="Gene3D" id="2.70.150.10">
    <property type="entry name" value="Calcium-transporting ATPase, cytoplasmic transduction domain A"/>
    <property type="match status" value="1"/>
</dbReference>
<evidence type="ECO:0000256" key="7">
    <source>
        <dbReference type="ARBA" id="ARBA00022723"/>
    </source>
</evidence>
<feature type="transmembrane region" description="Helical" evidence="15">
    <location>
        <begin position="665"/>
        <end position="683"/>
    </location>
</feature>
<dbReference type="FunFam" id="2.70.150.10:FF:000020">
    <property type="entry name" value="Copper-exporting P-type ATPase A"/>
    <property type="match status" value="1"/>
</dbReference>
<feature type="transmembrane region" description="Helical" evidence="15">
    <location>
        <begin position="297"/>
        <end position="319"/>
    </location>
</feature>
<evidence type="ECO:0000256" key="15">
    <source>
        <dbReference type="RuleBase" id="RU362081"/>
    </source>
</evidence>
<dbReference type="SFLD" id="SFLDF00027">
    <property type="entry name" value="p-type_atpase"/>
    <property type="match status" value="1"/>
</dbReference>
<feature type="region of interest" description="Disordered" evidence="16">
    <location>
        <begin position="1"/>
        <end position="40"/>
    </location>
</feature>
<evidence type="ECO:0000256" key="10">
    <source>
        <dbReference type="ARBA" id="ARBA00022842"/>
    </source>
</evidence>
<feature type="transmembrane region" description="Helical" evidence="15">
    <location>
        <begin position="120"/>
        <end position="138"/>
    </location>
</feature>
<evidence type="ECO:0000256" key="9">
    <source>
        <dbReference type="ARBA" id="ARBA00022840"/>
    </source>
</evidence>
<keyword evidence="13" id="KW-0406">Ion transport</keyword>
<keyword evidence="5" id="KW-0597">Phosphoprotein</keyword>
<keyword evidence="3" id="KW-0813">Transport</keyword>
<evidence type="ECO:0000256" key="14">
    <source>
        <dbReference type="ARBA" id="ARBA00023136"/>
    </source>
</evidence>
<feature type="domain" description="P-type ATPase A" evidence="17">
    <location>
        <begin position="180"/>
        <end position="280"/>
    </location>
</feature>
<dbReference type="InterPro" id="IPR059000">
    <property type="entry name" value="ATPase_P-type_domA"/>
</dbReference>
<proteinExistence type="inferred from homology"/>
<dbReference type="InterPro" id="IPR008250">
    <property type="entry name" value="ATPase_P-typ_transduc_dom_A_sf"/>
</dbReference>
<evidence type="ECO:0000256" key="6">
    <source>
        <dbReference type="ARBA" id="ARBA00022692"/>
    </source>
</evidence>
<keyword evidence="19" id="KW-1185">Reference proteome</keyword>
<dbReference type="PROSITE" id="PS00154">
    <property type="entry name" value="ATPASE_E1_E2"/>
    <property type="match status" value="1"/>
</dbReference>
<dbReference type="Gene3D" id="3.40.1110.10">
    <property type="entry name" value="Calcium-transporting ATPase, cytoplasmic domain N"/>
    <property type="match status" value="1"/>
</dbReference>
<dbReference type="NCBIfam" id="TIGR01494">
    <property type="entry name" value="ATPase_P-type"/>
    <property type="match status" value="1"/>
</dbReference>
<evidence type="ECO:0000256" key="12">
    <source>
        <dbReference type="ARBA" id="ARBA00022989"/>
    </source>
</evidence>
<accession>A0A9X2L641</accession>
<sequence length="687" mass="74845">MDHQHHNHIDHNHEGHNHSEHSKDKEQNHDHDGHEGHSHHEHHKMMVQDFKFRFWWVLALTIPIMALSPMIQDFLGVDWRFTGDSWILAALSTVVYFFGGWPFLTGLIDELKKKQPGMMTLIGLAISIAYLYSTAVVFGFEGDLLYWELSTLVGIMLLGHWIEMRSVMSASSALEELAALIPGEAHRVNEDGSTEDVPVEELQQGDKVLIKPGEKVPADGIVVKGESSVNEAMLTGESKPVSKQKDDEVIGGSVNEKGSLTIQISKTGDDSFLSQVISLVREAQESKSRTQDLANRAAFWLTIVAITAGLITFGAWIFFTGQSFDFAMNRTVAVMVITCPHALGLAIPLVVSRSTSIAATNGFLIRNRSAFEQARNLDSIIFDKTGTLTEGTFTVTNILNFGDDHSDEEILKYAASLEKNSEHPLAKGILEKAGETWEPDEFNSITGKGIEGKVNGKSVKVVSPGYIREQEMEYPKAEVEKVSSQGKTVVFVIIEDQLTGAIALGDQIRESSKNAIDALHKMGIECIMLTGDNQQTADYVAGELGIDQVFAEVLPDEKADKVKEVQGQGKLVAMTGDGVNDAPALAQADVGIAIGAGSDVAVETGDIVLVKDNPEDVTALIKLSKSTYRKMVQNLWWASGYNIGAIPLAAGVLFAWGIILSPAVGAILMSLSTVIVAINARFLKLEN</sequence>
<dbReference type="SFLD" id="SFLDG00002">
    <property type="entry name" value="C1.7:_P-type_atpase_like"/>
    <property type="match status" value="1"/>
</dbReference>
<dbReference type="GO" id="GO:0055070">
    <property type="term" value="P:copper ion homeostasis"/>
    <property type="evidence" value="ECO:0007669"/>
    <property type="project" value="TreeGrafter"/>
</dbReference>
<dbReference type="Proteomes" id="UP001139125">
    <property type="component" value="Unassembled WGS sequence"/>
</dbReference>
<dbReference type="GO" id="GO:0043682">
    <property type="term" value="F:P-type divalent copper transporter activity"/>
    <property type="evidence" value="ECO:0007669"/>
    <property type="project" value="TreeGrafter"/>
</dbReference>
<dbReference type="NCBIfam" id="TIGR01525">
    <property type="entry name" value="ATPase-IB_hvy"/>
    <property type="match status" value="1"/>
</dbReference>
<dbReference type="SUPFAM" id="SSF56784">
    <property type="entry name" value="HAD-like"/>
    <property type="match status" value="1"/>
</dbReference>
<dbReference type="InterPro" id="IPR023298">
    <property type="entry name" value="ATPase_P-typ_TM_dom_sf"/>
</dbReference>
<feature type="transmembrane region" description="Helical" evidence="15">
    <location>
        <begin position="54"/>
        <end position="71"/>
    </location>
</feature>
<dbReference type="InterPro" id="IPR036412">
    <property type="entry name" value="HAD-like_sf"/>
</dbReference>
<dbReference type="PANTHER" id="PTHR43520">
    <property type="entry name" value="ATP7, ISOFORM B"/>
    <property type="match status" value="1"/>
</dbReference>
<dbReference type="NCBIfam" id="TIGR01511">
    <property type="entry name" value="ATPase-IB1_Cu"/>
    <property type="match status" value="1"/>
</dbReference>
<dbReference type="PRINTS" id="PR00119">
    <property type="entry name" value="CATATPASE"/>
</dbReference>
<evidence type="ECO:0000256" key="8">
    <source>
        <dbReference type="ARBA" id="ARBA00022741"/>
    </source>
</evidence>
<dbReference type="PANTHER" id="PTHR43520:SF5">
    <property type="entry name" value="CATION-TRANSPORTING P-TYPE ATPASE-RELATED"/>
    <property type="match status" value="1"/>
</dbReference>
<evidence type="ECO:0000256" key="5">
    <source>
        <dbReference type="ARBA" id="ARBA00022553"/>
    </source>
</evidence>
<comment type="subcellular location">
    <subcellularLocation>
        <location evidence="1">Cell membrane</location>
        <topology evidence="1">Multi-pass membrane protein</topology>
    </subcellularLocation>
</comment>
<keyword evidence="11" id="KW-1278">Translocase</keyword>
<dbReference type="GO" id="GO:0060003">
    <property type="term" value="P:copper ion export"/>
    <property type="evidence" value="ECO:0007669"/>
    <property type="project" value="UniProtKB-ARBA"/>
</dbReference>
<comment type="similarity">
    <text evidence="2 15">Belongs to the cation transport ATPase (P-type) (TC 3.A.3) family. Type IB subfamily.</text>
</comment>
<keyword evidence="9 15" id="KW-0067">ATP-binding</keyword>
<evidence type="ECO:0000256" key="4">
    <source>
        <dbReference type="ARBA" id="ARBA00022475"/>
    </source>
</evidence>
<keyword evidence="12 15" id="KW-1133">Transmembrane helix</keyword>
<dbReference type="SUPFAM" id="SSF81665">
    <property type="entry name" value="Calcium ATPase, transmembrane domain M"/>
    <property type="match status" value="1"/>
</dbReference>
<evidence type="ECO:0000256" key="1">
    <source>
        <dbReference type="ARBA" id="ARBA00004651"/>
    </source>
</evidence>
<dbReference type="GO" id="GO:0005524">
    <property type="term" value="F:ATP binding"/>
    <property type="evidence" value="ECO:0007669"/>
    <property type="project" value="UniProtKB-UniRule"/>
</dbReference>
<dbReference type="GO" id="GO:0016887">
    <property type="term" value="F:ATP hydrolysis activity"/>
    <property type="evidence" value="ECO:0007669"/>
    <property type="project" value="InterPro"/>
</dbReference>
<gene>
    <name evidence="18" type="ORF">NM125_15655</name>
</gene>
<reference evidence="18" key="1">
    <citation type="submission" date="2022-06" db="EMBL/GenBank/DDBJ databases">
        <title>Gracilimonas sp. CAU 1638 isolated from sea sediment.</title>
        <authorList>
            <person name="Kim W."/>
        </authorList>
    </citation>
    <scope>NUCLEOTIDE SEQUENCE</scope>
    <source>
        <strain evidence="18">CAU 1638</strain>
    </source>
</reference>
<evidence type="ECO:0000313" key="18">
    <source>
        <dbReference type="EMBL" id="MCP9293026.1"/>
    </source>
</evidence>
<name>A0A9X2L641_9BACT</name>
<dbReference type="Pfam" id="PF00122">
    <property type="entry name" value="E1-E2_ATPase"/>
    <property type="match status" value="1"/>
</dbReference>
<dbReference type="InterPro" id="IPR023299">
    <property type="entry name" value="ATPase_P-typ_cyto_dom_N"/>
</dbReference>
<keyword evidence="14 15" id="KW-0472">Membrane</keyword>
<dbReference type="EMBL" id="JANDBC010000003">
    <property type="protein sequence ID" value="MCP9293026.1"/>
    <property type="molecule type" value="Genomic_DNA"/>
</dbReference>
<dbReference type="InterPro" id="IPR001757">
    <property type="entry name" value="P_typ_ATPase"/>
</dbReference>
<evidence type="ECO:0000256" key="2">
    <source>
        <dbReference type="ARBA" id="ARBA00006024"/>
    </source>
</evidence>
<dbReference type="GO" id="GO:0005507">
    <property type="term" value="F:copper ion binding"/>
    <property type="evidence" value="ECO:0007669"/>
    <property type="project" value="TreeGrafter"/>
</dbReference>
<feature type="transmembrane region" description="Helical" evidence="15">
    <location>
        <begin position="144"/>
        <end position="162"/>
    </location>
</feature>
<dbReference type="InterPro" id="IPR023214">
    <property type="entry name" value="HAD_sf"/>
</dbReference>
<dbReference type="PRINTS" id="PR00120">
    <property type="entry name" value="HATPASE"/>
</dbReference>
<protein>
    <submittedName>
        <fullName evidence="18">Copper-translocating P-type ATPase</fullName>
    </submittedName>
</protein>
<evidence type="ECO:0000256" key="13">
    <source>
        <dbReference type="ARBA" id="ARBA00023065"/>
    </source>
</evidence>
<evidence type="ECO:0000259" key="17">
    <source>
        <dbReference type="Pfam" id="PF00122"/>
    </source>
</evidence>
<keyword evidence="10" id="KW-0460">Magnesium</keyword>
<keyword evidence="8 15" id="KW-0547">Nucleotide-binding</keyword>
<feature type="transmembrane region" description="Helical" evidence="15">
    <location>
        <begin position="635"/>
        <end position="659"/>
    </location>
</feature>
<evidence type="ECO:0000256" key="11">
    <source>
        <dbReference type="ARBA" id="ARBA00022967"/>
    </source>
</evidence>